<gene>
    <name evidence="2" type="ORF">DW007_01720</name>
</gene>
<reference evidence="2 3" key="1">
    <citation type="submission" date="2018-08" db="EMBL/GenBank/DDBJ databases">
        <title>A genome reference for cultivated species of the human gut microbiota.</title>
        <authorList>
            <person name="Zou Y."/>
            <person name="Xue W."/>
            <person name="Luo G."/>
        </authorList>
    </citation>
    <scope>NUCLEOTIDE SEQUENCE [LARGE SCALE GENOMIC DNA]</scope>
    <source>
        <strain evidence="2 3">AF36-7BH</strain>
    </source>
</reference>
<protein>
    <submittedName>
        <fullName evidence="2">Transposase</fullName>
    </submittedName>
</protein>
<name>A0A415MFP7_9FIRM</name>
<dbReference type="Pfam" id="PF04754">
    <property type="entry name" value="Transposase_31"/>
    <property type="match status" value="1"/>
</dbReference>
<evidence type="ECO:0000313" key="2">
    <source>
        <dbReference type="EMBL" id="RHL72600.1"/>
    </source>
</evidence>
<dbReference type="AlphaFoldDB" id="A0A415MFP7"/>
<sequence>MKEKDITQKVLEDNNDIFADIVNVLLFDGKPEVEENELVNTTVHSQYKAEDGKVHEQERDIAKYWKRGGTDIVLYGIENQTKVEKRMPARISGYEGASYRGQCDKKTIMPVITMVLYYGTDRKWTAPKNLKSLIKVPDNLDKYVNDTKANVFEIAWLTDEQIAKFTSDYKIVANFFVNKRKNKDYIPDDKTTIKHVDEILKFLSVMTGDNRYQEILSDKEGVSNMCDVAQRLEDRGIEKGMKAGIEKGIKEGIKQGLQKGREEGNQMIYSLVEDESISMERGAQKLGISVEKLRANMINAGYKCPDME</sequence>
<evidence type="ECO:0000259" key="1">
    <source>
        <dbReference type="Pfam" id="PF04754"/>
    </source>
</evidence>
<organism evidence="2 3">
    <name type="scientific">Lachnospira eligens</name>
    <dbReference type="NCBI Taxonomy" id="39485"/>
    <lineage>
        <taxon>Bacteria</taxon>
        <taxon>Bacillati</taxon>
        <taxon>Bacillota</taxon>
        <taxon>Clostridia</taxon>
        <taxon>Lachnospirales</taxon>
        <taxon>Lachnospiraceae</taxon>
        <taxon>Lachnospira</taxon>
    </lineage>
</organism>
<dbReference type="EMBL" id="QROY01000001">
    <property type="protein sequence ID" value="RHL72600.1"/>
    <property type="molecule type" value="Genomic_DNA"/>
</dbReference>
<comment type="caution">
    <text evidence="2">The sequence shown here is derived from an EMBL/GenBank/DDBJ whole genome shotgun (WGS) entry which is preliminary data.</text>
</comment>
<dbReference type="RefSeq" id="WP_118265868.1">
    <property type="nucleotide sequence ID" value="NZ_QRKY01000017.1"/>
</dbReference>
<feature type="domain" description="Transposase (putative) YhgA-like" evidence="1">
    <location>
        <begin position="77"/>
        <end position="166"/>
    </location>
</feature>
<evidence type="ECO:0000313" key="3">
    <source>
        <dbReference type="Proteomes" id="UP000285201"/>
    </source>
</evidence>
<dbReference type="InterPro" id="IPR006842">
    <property type="entry name" value="Transposase_31"/>
</dbReference>
<accession>A0A415MFP7</accession>
<proteinExistence type="predicted"/>
<dbReference type="Proteomes" id="UP000285201">
    <property type="component" value="Unassembled WGS sequence"/>
</dbReference>